<dbReference type="EMBL" id="CAJVPW010001262">
    <property type="protein sequence ID" value="CAG8479395.1"/>
    <property type="molecule type" value="Genomic_DNA"/>
</dbReference>
<dbReference type="Proteomes" id="UP000789366">
    <property type="component" value="Unassembled WGS sequence"/>
</dbReference>
<protein>
    <submittedName>
        <fullName evidence="1">4059_t:CDS:1</fullName>
    </submittedName>
</protein>
<evidence type="ECO:0000313" key="2">
    <source>
        <dbReference type="Proteomes" id="UP000789366"/>
    </source>
</evidence>
<name>A0ACA9KKM0_9GLOM</name>
<reference evidence="1" key="1">
    <citation type="submission" date="2021-06" db="EMBL/GenBank/DDBJ databases">
        <authorList>
            <person name="Kallberg Y."/>
            <person name="Tangrot J."/>
            <person name="Rosling A."/>
        </authorList>
    </citation>
    <scope>NUCLEOTIDE SEQUENCE</scope>
    <source>
        <strain evidence="1">28 12/20/2015</strain>
    </source>
</reference>
<feature type="non-terminal residue" evidence="1">
    <location>
        <position position="479"/>
    </location>
</feature>
<proteinExistence type="predicted"/>
<gene>
    <name evidence="1" type="ORF">SPELUC_LOCUS2058</name>
</gene>
<evidence type="ECO:0000313" key="1">
    <source>
        <dbReference type="EMBL" id="CAG8479395.1"/>
    </source>
</evidence>
<comment type="caution">
    <text evidence="1">The sequence shown here is derived from an EMBL/GenBank/DDBJ whole genome shotgun (WGS) entry which is preliminary data.</text>
</comment>
<organism evidence="1 2">
    <name type="scientific">Cetraspora pellucida</name>
    <dbReference type="NCBI Taxonomy" id="1433469"/>
    <lineage>
        <taxon>Eukaryota</taxon>
        <taxon>Fungi</taxon>
        <taxon>Fungi incertae sedis</taxon>
        <taxon>Mucoromycota</taxon>
        <taxon>Glomeromycotina</taxon>
        <taxon>Glomeromycetes</taxon>
        <taxon>Diversisporales</taxon>
        <taxon>Gigasporaceae</taxon>
        <taxon>Cetraspora</taxon>
    </lineage>
</organism>
<keyword evidence="2" id="KW-1185">Reference proteome</keyword>
<accession>A0ACA9KKM0</accession>
<sequence>MNNCYNCNNNWNISTLDQGDQLIEIELKIVIIFAKSSHKVAIHASYVMHTEVHRSTGIAAMHICLASSKKIIIIDKVQNNSLALTDGRPASSVEYDLNTGSKRLLPLKTNTFCSAGSYLGDGTLLSTGGAENKKSYDEGFTSLRTITPCDDGSCQWKEDPKGMSTNRWYPTATSLSDGSVFILGGSNRSIAVNEATFNNPTYEFFPKPKKNPGPRHLQFLVDTLPFNLYPMVHLMPGPNGQTHLFIMANQDSIIFDWSTGNVVKKLPKIPGGPRNYPLTGTSVMLPLRPDNNYKPQVLVCGGNSKNDPKNEALNSCGRIDLSLDKPQWEMDNFGGFGRVMPDAVLLADGTVLFLNGASTGVAGYNKDDKHLKADNPVLTAVLYDDTKPVGKRFKTLDSSTIPRLYHSVALLLPTAKVFVTGSSPQDSILTKGVKFPTEFRVEEFSPPYLSSNQPRGNIISVANSTDINHKPTKVKYNSA</sequence>